<dbReference type="PROSITE" id="PS50092">
    <property type="entry name" value="TSP1"/>
    <property type="match status" value="1"/>
</dbReference>
<proteinExistence type="predicted"/>
<feature type="compositionally biased region" description="Pro residues" evidence="1">
    <location>
        <begin position="653"/>
        <end position="663"/>
    </location>
</feature>
<dbReference type="InterPro" id="IPR052774">
    <property type="entry name" value="Celegans_DevNeuronal_Protein"/>
</dbReference>
<dbReference type="PROSITE" id="PS50948">
    <property type="entry name" value="PAN"/>
    <property type="match status" value="2"/>
</dbReference>
<dbReference type="AlphaFoldDB" id="A0A914LGP4"/>
<feature type="region of interest" description="Disordered" evidence="1">
    <location>
        <begin position="269"/>
        <end position="306"/>
    </location>
</feature>
<dbReference type="Pfam" id="PF00024">
    <property type="entry name" value="PAN_1"/>
    <property type="match status" value="2"/>
</dbReference>
<sequence length="770" mass="87594">MIRNFLLPFIFLLFLFLLNFTFADDKNLFQTKNENKPNNYSKSPVEVALCEGSASAFFVSDNINIQENIKPSSIIRGINEQQCIEFCKNNRDQNGRTLLCSLLIYRSEVQECRLYRHTTFPDGELFRQSLEGYRLIEKFCLSEDVSMECANKQFIRVDNYILRGYAQSTTTVPTLAECVSECMKEKEFNCLSAMYFYEEGECITNTESAITAPDDFQPPEEDDQKVVFFHNACSKGNDHQLELAQSQDSAITSTSALIQQDETTTKDLIFTSSSSPSSPTTFPSSSSSPTTLSTTTTSLPLSSTEENKNNLFIQENNKNEEQNNILIPQINTVKTTKISEEESDKQQKEEEQNKLNNQNSENKNKLINSSSVFILPEEENNNQQQQNQQILIPKVYLPQKEENNNLEQNDNNLIIQQQQQPLLQQRQYGAKNIERASDGSFQEKIQINSSDDLLPISKSNNLIKPTNLNRKGPESTKRLHLKLIKDQHPKPDLNKIIFSPHSSTTTTITNTLPPKIHKLIPKNNIHQQSLPLIYSSPSSTPLPPPPPPSTTPLIPSTTTINVQNHPEFIPLELSEPLTEHSAEERFEGSEGYFSLWGPWTPCNIPGERRIRRRKCLDLRKCRGSLTQVDYCPTNIDEEQKINNEKQINELSLPSPPPPPPPPSINENFNNKNNNEEEPKPPGITPPPSHEMIENIEKQKELILNKHQKQFGIKNENNSEIWSAWNGTCQHFASSQPCKDGQVIGFESRECIAKDPLFCKGPFFRYCTLPC</sequence>
<dbReference type="InterPro" id="IPR003609">
    <property type="entry name" value="Pan_app"/>
</dbReference>
<keyword evidence="2" id="KW-0732">Signal</keyword>
<reference evidence="5" key="1">
    <citation type="submission" date="2022-11" db="UniProtKB">
        <authorList>
            <consortium name="WormBaseParasite"/>
        </authorList>
    </citation>
    <scope>IDENTIFICATION</scope>
</reference>
<dbReference type="SUPFAM" id="SSF57414">
    <property type="entry name" value="Hairpin loop containing domain-like"/>
    <property type="match status" value="2"/>
</dbReference>
<feature type="signal peptide" evidence="2">
    <location>
        <begin position="1"/>
        <end position="23"/>
    </location>
</feature>
<evidence type="ECO:0000313" key="4">
    <source>
        <dbReference type="Proteomes" id="UP000887563"/>
    </source>
</evidence>
<keyword evidence="4" id="KW-1185">Reference proteome</keyword>
<protein>
    <submittedName>
        <fullName evidence="5">Apple domain-containing protein</fullName>
    </submittedName>
</protein>
<dbReference type="SMART" id="SM00473">
    <property type="entry name" value="PAN_AP"/>
    <property type="match status" value="2"/>
</dbReference>
<organism evidence="4 5">
    <name type="scientific">Meloidogyne incognita</name>
    <name type="common">Southern root-knot nematode worm</name>
    <name type="synonym">Oxyuris incognita</name>
    <dbReference type="NCBI Taxonomy" id="6306"/>
    <lineage>
        <taxon>Eukaryota</taxon>
        <taxon>Metazoa</taxon>
        <taxon>Ecdysozoa</taxon>
        <taxon>Nematoda</taxon>
        <taxon>Chromadorea</taxon>
        <taxon>Rhabditida</taxon>
        <taxon>Tylenchina</taxon>
        <taxon>Tylenchomorpha</taxon>
        <taxon>Tylenchoidea</taxon>
        <taxon>Meloidogynidae</taxon>
        <taxon>Meloidogyninae</taxon>
        <taxon>Meloidogyne</taxon>
        <taxon>Meloidogyne incognita group</taxon>
    </lineage>
</organism>
<dbReference type="PANTHER" id="PTHR47327:SF1">
    <property type="entry name" value="RE15579P"/>
    <property type="match status" value="1"/>
</dbReference>
<dbReference type="InterPro" id="IPR000884">
    <property type="entry name" value="TSP1_rpt"/>
</dbReference>
<dbReference type="CDD" id="cd01099">
    <property type="entry name" value="PAN_AP_HGF"/>
    <property type="match status" value="1"/>
</dbReference>
<accession>A0A914LGP4</accession>
<dbReference type="Gene3D" id="3.50.4.10">
    <property type="entry name" value="Hepatocyte Growth Factor"/>
    <property type="match status" value="1"/>
</dbReference>
<dbReference type="WBParaSite" id="Minc3s00510g13520">
    <property type="protein sequence ID" value="Minc3s00510g13520"/>
    <property type="gene ID" value="Minc3s00510g13520"/>
</dbReference>
<feature type="domain" description="Apple" evidence="3">
    <location>
        <begin position="50"/>
        <end position="140"/>
    </location>
</feature>
<feature type="region of interest" description="Disordered" evidence="1">
    <location>
        <begin position="336"/>
        <end position="365"/>
    </location>
</feature>
<dbReference type="GO" id="GO:0009653">
    <property type="term" value="P:anatomical structure morphogenesis"/>
    <property type="evidence" value="ECO:0007669"/>
    <property type="project" value="TreeGrafter"/>
</dbReference>
<feature type="compositionally biased region" description="Basic and acidic residues" evidence="1">
    <location>
        <begin position="337"/>
        <end position="353"/>
    </location>
</feature>
<evidence type="ECO:0000256" key="2">
    <source>
        <dbReference type="SAM" id="SignalP"/>
    </source>
</evidence>
<evidence type="ECO:0000313" key="5">
    <source>
        <dbReference type="WBParaSite" id="Minc3s00510g13520"/>
    </source>
</evidence>
<dbReference type="PANTHER" id="PTHR47327">
    <property type="entry name" value="FI18240P1-RELATED"/>
    <property type="match status" value="1"/>
</dbReference>
<feature type="compositionally biased region" description="Low complexity" evidence="1">
    <location>
        <begin position="270"/>
        <end position="304"/>
    </location>
</feature>
<evidence type="ECO:0000259" key="3">
    <source>
        <dbReference type="PROSITE" id="PS50948"/>
    </source>
</evidence>
<feature type="domain" description="Apple" evidence="3">
    <location>
        <begin position="149"/>
        <end position="233"/>
    </location>
</feature>
<feature type="compositionally biased region" description="Low complexity" evidence="1">
    <location>
        <begin position="354"/>
        <end position="365"/>
    </location>
</feature>
<evidence type="ECO:0000256" key="1">
    <source>
        <dbReference type="SAM" id="MobiDB-lite"/>
    </source>
</evidence>
<name>A0A914LGP4_MELIC</name>
<feature type="region of interest" description="Disordered" evidence="1">
    <location>
        <begin position="648"/>
        <end position="689"/>
    </location>
</feature>
<dbReference type="Proteomes" id="UP000887563">
    <property type="component" value="Unplaced"/>
</dbReference>
<feature type="chain" id="PRO_5037241143" evidence="2">
    <location>
        <begin position="24"/>
        <end position="770"/>
    </location>
</feature>